<evidence type="ECO:0000256" key="4">
    <source>
        <dbReference type="SAM" id="MobiDB-lite"/>
    </source>
</evidence>
<dbReference type="GO" id="GO:0007129">
    <property type="term" value="P:homologous chromosome pairing at meiosis"/>
    <property type="evidence" value="ECO:0000318"/>
    <property type="project" value="GO_Central"/>
</dbReference>
<evidence type="ECO:0000313" key="6">
    <source>
        <dbReference type="Proteomes" id="UP000018468"/>
    </source>
</evidence>
<dbReference type="EMBL" id="AHAT01011873">
    <property type="status" value="NOT_ANNOTATED_CDS"/>
    <property type="molecule type" value="Genomic_DNA"/>
</dbReference>
<dbReference type="Proteomes" id="UP000018468">
    <property type="component" value="Linkage group LG1"/>
</dbReference>
<dbReference type="Pfam" id="PF13971">
    <property type="entry name" value="Mei4"/>
    <property type="match status" value="1"/>
</dbReference>
<feature type="coiled-coil region" evidence="3">
    <location>
        <begin position="57"/>
        <end position="84"/>
    </location>
</feature>
<dbReference type="Bgee" id="ENSLOCG00000016914">
    <property type="expression patterns" value="Expressed in ovary and 2 other cell types or tissues"/>
</dbReference>
<dbReference type="EMBL" id="AHAT01011876">
    <property type="status" value="NOT_ANNOTATED_CDS"/>
    <property type="molecule type" value="Genomic_DNA"/>
</dbReference>
<dbReference type="Ensembl" id="ENSLOCT00000020947.1">
    <property type="protein sequence ID" value="ENSLOCP00000020911.1"/>
    <property type="gene ID" value="ENSLOCG00000016914.1"/>
</dbReference>
<dbReference type="eggNOG" id="ENOG502S31K">
    <property type="taxonomic scope" value="Eukaryota"/>
</dbReference>
<dbReference type="PANTHER" id="PTHR28575">
    <property type="entry name" value="MEIOSIS-SPECIFIC PROTEIN MEI4"/>
    <property type="match status" value="1"/>
</dbReference>
<dbReference type="EMBL" id="AHAT01011877">
    <property type="status" value="NOT_ANNOTATED_CDS"/>
    <property type="molecule type" value="Genomic_DNA"/>
</dbReference>
<dbReference type="HOGENOM" id="CLU_055456_0_0_1"/>
<dbReference type="EMBL" id="AHAT01011872">
    <property type="status" value="NOT_ANNOTATED_CDS"/>
    <property type="molecule type" value="Genomic_DNA"/>
</dbReference>
<dbReference type="InterPro" id="IPR025888">
    <property type="entry name" value="MEI4"/>
</dbReference>
<protein>
    <submittedName>
        <fullName evidence="5">Meiosis-specific, MEI4 homolog (S. cerevisiae)</fullName>
    </submittedName>
</protein>
<sequence>MNLTGKLKTNDDMDRDIEEGASMQTWYRRTAELGLALAIILNKPPEQSGRQYTEYLVTRLQSRDESWKAKAEELQEKVLQLQQELFLTKMLSRPESRGERGESSVEILSQDVLCSTSHEPNPEEDSGCDTGNMGSLPPSQELGDLAVQQASSRREVAFEAWNFESKKVKAVHFHTKFLRNVLGLRRIKELGNATPDPLASDQNYSIIRDSVCQLLDCVSFLYRDCEAVLPSSLLLEAGQAVAGAVEQGTSCEQACTQFVKKMEEFLKEFTSLILENNQLNRFQTQESIADFLILLGRSSLLKSSFVCHLLSQISHFADEVQQACQNQSRKLPEFDIAKYENTFYLFWILEQLLQTDERGAGPVPQDSSELRV</sequence>
<evidence type="ECO:0000256" key="1">
    <source>
        <dbReference type="ARBA" id="ARBA00023254"/>
    </source>
</evidence>
<dbReference type="STRING" id="7918.ENSLOCP00000020911"/>
<evidence type="ECO:0000256" key="3">
    <source>
        <dbReference type="SAM" id="Coils"/>
    </source>
</evidence>
<dbReference type="EMBL" id="AHAT01011871">
    <property type="status" value="NOT_ANNOTATED_CDS"/>
    <property type="molecule type" value="Genomic_DNA"/>
</dbReference>
<dbReference type="OMA" id="MYDITQY"/>
<evidence type="ECO:0000313" key="5">
    <source>
        <dbReference type="Ensembl" id="ENSLOCP00000020911.1"/>
    </source>
</evidence>
<reference evidence="5" key="3">
    <citation type="submission" date="2025-09" db="UniProtKB">
        <authorList>
            <consortium name="Ensembl"/>
        </authorList>
    </citation>
    <scope>IDENTIFICATION</scope>
</reference>
<reference evidence="6" key="1">
    <citation type="submission" date="2011-12" db="EMBL/GenBank/DDBJ databases">
        <title>The Draft Genome of Lepisosteus oculatus.</title>
        <authorList>
            <consortium name="The Broad Institute Genome Assembly &amp; Analysis Group"/>
            <consortium name="Computational R&amp;D Group"/>
            <consortium name="and Sequencing Platform"/>
            <person name="Di Palma F."/>
            <person name="Alfoldi J."/>
            <person name="Johnson J."/>
            <person name="Berlin A."/>
            <person name="Gnerre S."/>
            <person name="Jaffe D."/>
            <person name="MacCallum I."/>
            <person name="Young S."/>
            <person name="Walker B.J."/>
            <person name="Lander E.S."/>
            <person name="Lindblad-Toh K."/>
        </authorList>
    </citation>
    <scope>NUCLEOTIDE SEQUENCE [LARGE SCALE GENOMIC DNA]</scope>
</reference>
<dbReference type="AlphaFoldDB" id="W5NJV2"/>
<dbReference type="GO" id="GO:0006310">
    <property type="term" value="P:DNA recombination"/>
    <property type="evidence" value="ECO:0007669"/>
    <property type="project" value="InterPro"/>
</dbReference>
<dbReference type="PANTHER" id="PTHR28575:SF1">
    <property type="entry name" value="MEIOSIS-SPECIFIC PROTEIN MEI4"/>
    <property type="match status" value="1"/>
</dbReference>
<dbReference type="GO" id="GO:0007283">
    <property type="term" value="P:spermatogenesis"/>
    <property type="evidence" value="ECO:0000318"/>
    <property type="project" value="GO_Central"/>
</dbReference>
<accession>W5NJV2</accession>
<name>W5NJV2_LEPOC</name>
<dbReference type="GeneTree" id="ENSGT00390000013856"/>
<dbReference type="FunCoup" id="W5NJV2">
    <property type="interactions" value="718"/>
</dbReference>
<dbReference type="GO" id="GO:0042138">
    <property type="term" value="P:meiotic DNA double-strand break formation"/>
    <property type="evidence" value="ECO:0000318"/>
    <property type="project" value="GO_Central"/>
</dbReference>
<keyword evidence="3" id="KW-0175">Coiled coil</keyword>
<organism evidence="5 6">
    <name type="scientific">Lepisosteus oculatus</name>
    <name type="common">Spotted gar</name>
    <dbReference type="NCBI Taxonomy" id="7918"/>
    <lineage>
        <taxon>Eukaryota</taxon>
        <taxon>Metazoa</taxon>
        <taxon>Chordata</taxon>
        <taxon>Craniata</taxon>
        <taxon>Vertebrata</taxon>
        <taxon>Euteleostomi</taxon>
        <taxon>Actinopterygii</taxon>
        <taxon>Neopterygii</taxon>
        <taxon>Holostei</taxon>
        <taxon>Semionotiformes</taxon>
        <taxon>Lepisosteidae</taxon>
        <taxon>Lepisosteus</taxon>
    </lineage>
</organism>
<feature type="region of interest" description="Disordered" evidence="4">
    <location>
        <begin position="115"/>
        <end position="140"/>
    </location>
</feature>
<reference evidence="5" key="2">
    <citation type="submission" date="2025-08" db="UniProtKB">
        <authorList>
            <consortium name="Ensembl"/>
        </authorList>
    </citation>
    <scope>IDENTIFICATION</scope>
</reference>
<dbReference type="EMBL" id="AHAT01011869">
    <property type="status" value="NOT_ANNOTATED_CDS"/>
    <property type="molecule type" value="Genomic_DNA"/>
</dbReference>
<dbReference type="InParanoid" id="W5NJV2"/>
<evidence type="ECO:0000256" key="2">
    <source>
        <dbReference type="ARBA" id="ARBA00093453"/>
    </source>
</evidence>
<dbReference type="EMBL" id="AHAT01011875">
    <property type="status" value="NOT_ANNOTATED_CDS"/>
    <property type="molecule type" value="Genomic_DNA"/>
</dbReference>
<keyword evidence="1" id="KW-0469">Meiosis</keyword>
<comment type="similarity">
    <text evidence="2">Belongs to the MEI4L family.</text>
</comment>
<dbReference type="GO" id="GO:0048477">
    <property type="term" value="P:oogenesis"/>
    <property type="evidence" value="ECO:0000318"/>
    <property type="project" value="GO_Central"/>
</dbReference>
<dbReference type="GO" id="GO:0000800">
    <property type="term" value="C:lateral element"/>
    <property type="evidence" value="ECO:0000318"/>
    <property type="project" value="GO_Central"/>
</dbReference>
<dbReference type="EMBL" id="AHAT01011874">
    <property type="status" value="NOT_ANNOTATED_CDS"/>
    <property type="molecule type" value="Genomic_DNA"/>
</dbReference>
<dbReference type="EMBL" id="AHAT01011870">
    <property type="status" value="NOT_ANNOTATED_CDS"/>
    <property type="molecule type" value="Genomic_DNA"/>
</dbReference>
<keyword evidence="6" id="KW-1185">Reference proteome</keyword>
<proteinExistence type="inferred from homology"/>